<organism evidence="5 6">
    <name type="scientific">Anaerobacillus alkalilacustris</name>
    <dbReference type="NCBI Taxonomy" id="393763"/>
    <lineage>
        <taxon>Bacteria</taxon>
        <taxon>Bacillati</taxon>
        <taxon>Bacillota</taxon>
        <taxon>Bacilli</taxon>
        <taxon>Bacillales</taxon>
        <taxon>Bacillaceae</taxon>
        <taxon>Anaerobacillus</taxon>
    </lineage>
</organism>
<dbReference type="InterPro" id="IPR009000">
    <property type="entry name" value="Transl_B-barrel_sf"/>
</dbReference>
<dbReference type="PANTHER" id="PTHR43462:SF1">
    <property type="entry name" value="ALANYL-TRNA EDITING PROTEIN AARSD1"/>
    <property type="match status" value="1"/>
</dbReference>
<evidence type="ECO:0000256" key="2">
    <source>
        <dbReference type="ARBA" id="ARBA00022723"/>
    </source>
</evidence>
<comment type="cofactor">
    <cofactor evidence="1">
        <name>Zn(2+)</name>
        <dbReference type="ChEBI" id="CHEBI:29105"/>
    </cofactor>
</comment>
<dbReference type="Proteomes" id="UP000179524">
    <property type="component" value="Unassembled WGS sequence"/>
</dbReference>
<sequence>MTKRIYEVDPYLKESTALVQNTKIINGEYWVKLDQTIFYPESGGQPYDVGFINSIPVLEVQYFDNGLYHKVNEYFEKTRVKLTIDYKRRFDHMQQHTGQHLLSAVWLELYQIKTVSFHLGKDVCTIDLATTELSNEQIDTVENKIAHYISENRSVENYILPYDEVDDDRLIKLKERPEFVRFIEIEGIDSSTCCGTHVSMLGEINMIKILGWEKYKQRIRVTFICGLRATKYFQEVTKSVYEVSKKLNVSPLTVKDRFLEFYQKHQLLKKNYQKLYERDLHQEAKILMDKAKANVIEVSWEEKPIQEMKDLAKIIIESGDKVVFFQNQNQKTWIFASSSSQLFNVSTCIQTLKDLIGGSGGGNPVFGQWTGNIDTEIWETVKKQLKILT</sequence>
<protein>
    <recommendedName>
        <fullName evidence="4">Threonyl/alanyl tRNA synthetase SAD domain-containing protein</fullName>
    </recommendedName>
</protein>
<dbReference type="Pfam" id="PF07973">
    <property type="entry name" value="tRNA_SAD"/>
    <property type="match status" value="1"/>
</dbReference>
<dbReference type="GO" id="GO:0005524">
    <property type="term" value="F:ATP binding"/>
    <property type="evidence" value="ECO:0007669"/>
    <property type="project" value="InterPro"/>
</dbReference>
<dbReference type="SUPFAM" id="SSF55186">
    <property type="entry name" value="ThrRS/AlaRS common domain"/>
    <property type="match status" value="1"/>
</dbReference>
<dbReference type="PANTHER" id="PTHR43462">
    <property type="entry name" value="ALANYL-TRNA EDITING PROTEIN"/>
    <property type="match status" value="1"/>
</dbReference>
<dbReference type="InterPro" id="IPR018163">
    <property type="entry name" value="Thr/Ala-tRNA-synth_IIc_edit"/>
</dbReference>
<dbReference type="Gene3D" id="2.40.30.130">
    <property type="match status" value="1"/>
</dbReference>
<reference evidence="5 6" key="1">
    <citation type="submission" date="2016-10" db="EMBL/GenBank/DDBJ databases">
        <title>Draft genome sequences of four alkaliphilic bacteria belonging to the Anaerobacillus genus.</title>
        <authorList>
            <person name="Bassil N.M."/>
            <person name="Lloyd J.R."/>
        </authorList>
    </citation>
    <scope>NUCLEOTIDE SEQUENCE [LARGE SCALE GENOMIC DNA]</scope>
    <source>
        <strain evidence="5 6">DSM 18345</strain>
    </source>
</reference>
<evidence type="ECO:0000256" key="3">
    <source>
        <dbReference type="ARBA" id="ARBA00022833"/>
    </source>
</evidence>
<dbReference type="Gene3D" id="3.10.310.40">
    <property type="match status" value="1"/>
</dbReference>
<dbReference type="GO" id="GO:0043039">
    <property type="term" value="P:tRNA aminoacylation"/>
    <property type="evidence" value="ECO:0007669"/>
    <property type="project" value="InterPro"/>
</dbReference>
<evidence type="ECO:0000259" key="4">
    <source>
        <dbReference type="SMART" id="SM00863"/>
    </source>
</evidence>
<gene>
    <name evidence="5" type="ORF">BKP37_12365</name>
</gene>
<dbReference type="EMBL" id="MLQR01000029">
    <property type="protein sequence ID" value="OIJ13286.1"/>
    <property type="molecule type" value="Genomic_DNA"/>
</dbReference>
<keyword evidence="3" id="KW-0862">Zinc</keyword>
<proteinExistence type="predicted"/>
<dbReference type="GO" id="GO:0046872">
    <property type="term" value="F:metal ion binding"/>
    <property type="evidence" value="ECO:0007669"/>
    <property type="project" value="UniProtKB-KW"/>
</dbReference>
<dbReference type="Gene3D" id="3.30.980.10">
    <property type="entry name" value="Threonyl-trna Synthetase, Chain A, domain 2"/>
    <property type="match status" value="1"/>
</dbReference>
<evidence type="ECO:0000313" key="6">
    <source>
        <dbReference type="Proteomes" id="UP000179524"/>
    </source>
</evidence>
<dbReference type="InterPro" id="IPR051335">
    <property type="entry name" value="Alanyl-tRNA_Editing_Enzymes"/>
</dbReference>
<feature type="domain" description="Threonyl/alanyl tRNA synthetase SAD" evidence="4">
    <location>
        <begin position="180"/>
        <end position="222"/>
    </location>
</feature>
<dbReference type="SMART" id="SM00863">
    <property type="entry name" value="tRNA_SAD"/>
    <property type="match status" value="1"/>
</dbReference>
<dbReference type="RefSeq" id="WP_071309885.1">
    <property type="nucleotide sequence ID" value="NZ_MLQR01000029.1"/>
</dbReference>
<accession>A0A1S2LLM6</accession>
<keyword evidence="2" id="KW-0479">Metal-binding</keyword>
<dbReference type="GO" id="GO:0002196">
    <property type="term" value="F:Ser-tRNA(Ala) deacylase activity"/>
    <property type="evidence" value="ECO:0007669"/>
    <property type="project" value="TreeGrafter"/>
</dbReference>
<keyword evidence="6" id="KW-1185">Reference proteome</keyword>
<dbReference type="InterPro" id="IPR012947">
    <property type="entry name" value="tRNA_SAD"/>
</dbReference>
<dbReference type="SUPFAM" id="SSF50447">
    <property type="entry name" value="Translation proteins"/>
    <property type="match status" value="1"/>
</dbReference>
<dbReference type="GO" id="GO:0004812">
    <property type="term" value="F:aminoacyl-tRNA ligase activity"/>
    <property type="evidence" value="ECO:0007669"/>
    <property type="project" value="InterPro"/>
</dbReference>
<name>A0A1S2LLM6_9BACI</name>
<comment type="caution">
    <text evidence="5">The sequence shown here is derived from an EMBL/GenBank/DDBJ whole genome shotgun (WGS) entry which is preliminary data.</text>
</comment>
<dbReference type="AlphaFoldDB" id="A0A1S2LLM6"/>
<evidence type="ECO:0000256" key="1">
    <source>
        <dbReference type="ARBA" id="ARBA00001947"/>
    </source>
</evidence>
<evidence type="ECO:0000313" key="5">
    <source>
        <dbReference type="EMBL" id="OIJ13286.1"/>
    </source>
</evidence>